<accession>A0A914WWV1</accession>
<sequence length="116" mass="12713">MGEGRGAREGRRIDADFSKLPIAAETGRRLISAADVVESVAADVDGDQQGESLADGKVRISDVVGRRKRWTAAVAGERRDNSRKLAWSELKRPRWMKKRISMHPTALLTSALVADS</sequence>
<protein>
    <submittedName>
        <fullName evidence="2">Uncharacterized protein</fullName>
    </submittedName>
</protein>
<dbReference type="AlphaFoldDB" id="A0A914WWV1"/>
<reference evidence="2" key="1">
    <citation type="submission" date="2022-11" db="UniProtKB">
        <authorList>
            <consortium name="WormBaseParasite"/>
        </authorList>
    </citation>
    <scope>IDENTIFICATION</scope>
</reference>
<dbReference type="Proteomes" id="UP000887566">
    <property type="component" value="Unplaced"/>
</dbReference>
<evidence type="ECO:0000313" key="1">
    <source>
        <dbReference type="Proteomes" id="UP000887566"/>
    </source>
</evidence>
<keyword evidence="1" id="KW-1185">Reference proteome</keyword>
<organism evidence="1 2">
    <name type="scientific">Plectus sambesii</name>
    <dbReference type="NCBI Taxonomy" id="2011161"/>
    <lineage>
        <taxon>Eukaryota</taxon>
        <taxon>Metazoa</taxon>
        <taxon>Ecdysozoa</taxon>
        <taxon>Nematoda</taxon>
        <taxon>Chromadorea</taxon>
        <taxon>Plectida</taxon>
        <taxon>Plectina</taxon>
        <taxon>Plectoidea</taxon>
        <taxon>Plectidae</taxon>
        <taxon>Plectus</taxon>
    </lineage>
</organism>
<dbReference type="WBParaSite" id="PSAMB.scaffold5420size11737.g26598.t1">
    <property type="protein sequence ID" value="PSAMB.scaffold5420size11737.g26598.t1"/>
    <property type="gene ID" value="PSAMB.scaffold5420size11737.g26598"/>
</dbReference>
<name>A0A914WWV1_9BILA</name>
<proteinExistence type="predicted"/>
<evidence type="ECO:0000313" key="2">
    <source>
        <dbReference type="WBParaSite" id="PSAMB.scaffold5420size11737.g26598.t1"/>
    </source>
</evidence>